<dbReference type="GO" id="GO:0006688">
    <property type="term" value="P:glycosphingolipid biosynthetic process"/>
    <property type="evidence" value="ECO:0007669"/>
    <property type="project" value="TreeGrafter"/>
</dbReference>
<dbReference type="AlphaFoldDB" id="A0A5E4NF22"/>
<organism evidence="9 10">
    <name type="scientific">Cinara cedri</name>
    <dbReference type="NCBI Taxonomy" id="506608"/>
    <lineage>
        <taxon>Eukaryota</taxon>
        <taxon>Metazoa</taxon>
        <taxon>Ecdysozoa</taxon>
        <taxon>Arthropoda</taxon>
        <taxon>Hexapoda</taxon>
        <taxon>Insecta</taxon>
        <taxon>Pterygota</taxon>
        <taxon>Neoptera</taxon>
        <taxon>Paraneoptera</taxon>
        <taxon>Hemiptera</taxon>
        <taxon>Sternorrhyncha</taxon>
        <taxon>Aphidomorpha</taxon>
        <taxon>Aphidoidea</taxon>
        <taxon>Aphididae</taxon>
        <taxon>Lachninae</taxon>
        <taxon>Cinara</taxon>
    </lineage>
</organism>
<keyword evidence="7" id="KW-0812">Transmembrane</keyword>
<dbReference type="InterPro" id="IPR051981">
    <property type="entry name" value="Glycosyltransf_32"/>
</dbReference>
<dbReference type="PANTHER" id="PTHR12042">
    <property type="entry name" value="LACTOSYLCERAMIDE 4-ALPHA-GALACTOSYLTRANSFERASE ALPHA- 1,4-GALACTOSYLTRANSFERASE"/>
    <property type="match status" value="1"/>
</dbReference>
<keyword evidence="5" id="KW-0333">Golgi apparatus</keyword>
<keyword evidence="7" id="KW-1133">Transmembrane helix</keyword>
<comment type="similarity">
    <text evidence="2">Belongs to the glycosyltransferase 32 family.</text>
</comment>
<dbReference type="InterPro" id="IPR007652">
    <property type="entry name" value="A1-4-GlycosylTfrase_dom"/>
</dbReference>
<dbReference type="InterPro" id="IPR029044">
    <property type="entry name" value="Nucleotide-diphossugar_trans"/>
</dbReference>
<dbReference type="Gene3D" id="3.90.550.20">
    <property type="match status" value="1"/>
</dbReference>
<dbReference type="PANTHER" id="PTHR12042:SF21">
    <property type="entry name" value="ALPHA1,4-GALACTOSYLTRANSFERASE 1-RELATED"/>
    <property type="match status" value="1"/>
</dbReference>
<dbReference type="Pfam" id="PF04488">
    <property type="entry name" value="Gly_transf_sug"/>
    <property type="match status" value="1"/>
</dbReference>
<comment type="subcellular location">
    <subcellularLocation>
        <location evidence="1">Golgi apparatus membrane</location>
        <topology evidence="1">Single-pass type II membrane protein</topology>
    </subcellularLocation>
</comment>
<keyword evidence="3" id="KW-0328">Glycosyltransferase</keyword>
<dbReference type="OrthoDB" id="409543at2759"/>
<feature type="domain" description="Alpha 1,4-glycosyltransferase" evidence="8">
    <location>
        <begin position="220"/>
        <end position="346"/>
    </location>
</feature>
<keyword evidence="10" id="KW-1185">Reference proteome</keyword>
<name>A0A5E4NF22_9HEMI</name>
<evidence type="ECO:0000256" key="1">
    <source>
        <dbReference type="ARBA" id="ARBA00004323"/>
    </source>
</evidence>
<evidence type="ECO:0000313" key="9">
    <source>
        <dbReference type="EMBL" id="VVC41759.1"/>
    </source>
</evidence>
<sequence>MICWPYLKRIHIRILCVLLITLIFVYNISFLSNISQFLHKSQKHLIYCYFENKHNHSLLELDPNEVTKNSIFFIETSCNHKKGIHLNLRQGCAIESAANLNPNLKIFVLFVSASFVNNKSDIINTLNTYKNINLRYINLTRYSYQTPVHDFVMSNKIFMSNWPISHTSDLLRFLTLWKFGGTYLDLDVVLMKSIEGITNFVSAESSSSIASLVLNFDVDDIGKTIANIAINDFVDNYRGNDWGYNGPGVITRALQKMCNTYLINDMDRLMCKGFMVFKPEAFCPISWEDWRLYFDENNSNKVMAKLEDRMGIHVWNLHSKNSNIIVGSKQPYGLVAKKYCSSIFSLAKYVF</sequence>
<proteinExistence type="inferred from homology"/>
<dbReference type="InterPro" id="IPR007577">
    <property type="entry name" value="GlycoTrfase_DXD_sugar-bd_CS"/>
</dbReference>
<evidence type="ECO:0000256" key="2">
    <source>
        <dbReference type="ARBA" id="ARBA00009003"/>
    </source>
</evidence>
<evidence type="ECO:0000256" key="7">
    <source>
        <dbReference type="SAM" id="Phobius"/>
    </source>
</evidence>
<evidence type="ECO:0000256" key="5">
    <source>
        <dbReference type="ARBA" id="ARBA00023034"/>
    </source>
</evidence>
<dbReference type="GO" id="GO:0035248">
    <property type="term" value="F:alpha-1,4-N-acetylgalactosaminyltransferase activity"/>
    <property type="evidence" value="ECO:0007669"/>
    <property type="project" value="TreeGrafter"/>
</dbReference>
<accession>A0A5E4NF22</accession>
<evidence type="ECO:0000259" key="8">
    <source>
        <dbReference type="Pfam" id="PF04572"/>
    </source>
</evidence>
<dbReference type="GO" id="GO:0000139">
    <property type="term" value="C:Golgi membrane"/>
    <property type="evidence" value="ECO:0007669"/>
    <property type="project" value="UniProtKB-SubCell"/>
</dbReference>
<reference evidence="9 10" key="1">
    <citation type="submission" date="2019-08" db="EMBL/GenBank/DDBJ databases">
        <authorList>
            <person name="Alioto T."/>
            <person name="Alioto T."/>
            <person name="Gomez Garrido J."/>
        </authorList>
    </citation>
    <scope>NUCLEOTIDE SEQUENCE [LARGE SCALE GENOMIC DNA]</scope>
</reference>
<evidence type="ECO:0000313" key="10">
    <source>
        <dbReference type="Proteomes" id="UP000325440"/>
    </source>
</evidence>
<dbReference type="Pfam" id="PF04572">
    <property type="entry name" value="Gb3_synth"/>
    <property type="match status" value="1"/>
</dbReference>
<evidence type="ECO:0000256" key="6">
    <source>
        <dbReference type="ARBA" id="ARBA00023136"/>
    </source>
</evidence>
<keyword evidence="6 7" id="KW-0472">Membrane</keyword>
<dbReference type="EMBL" id="CABPRJ010001925">
    <property type="protein sequence ID" value="VVC41759.1"/>
    <property type="molecule type" value="Genomic_DNA"/>
</dbReference>
<evidence type="ECO:0000256" key="4">
    <source>
        <dbReference type="ARBA" id="ARBA00022679"/>
    </source>
</evidence>
<dbReference type="Proteomes" id="UP000325440">
    <property type="component" value="Unassembled WGS sequence"/>
</dbReference>
<evidence type="ECO:0000256" key="3">
    <source>
        <dbReference type="ARBA" id="ARBA00022676"/>
    </source>
</evidence>
<gene>
    <name evidence="9" type="ORF">CINCED_3A003862</name>
</gene>
<dbReference type="SUPFAM" id="SSF53448">
    <property type="entry name" value="Nucleotide-diphospho-sugar transferases"/>
    <property type="match status" value="1"/>
</dbReference>
<protein>
    <submittedName>
        <fullName evidence="9">Nucleotide-diphospho-sugar transferases,Glycosyltransferase, DXD sugar-binding</fullName>
    </submittedName>
</protein>
<feature type="transmembrane region" description="Helical" evidence="7">
    <location>
        <begin position="12"/>
        <end position="31"/>
    </location>
</feature>
<keyword evidence="4 9" id="KW-0808">Transferase</keyword>